<proteinExistence type="predicted"/>
<sequence length="507" mass="58771">MDDLVKIINCSSLMWIETLVQQLKNTKFELQNIDKELLDDTEIHPESITLPTARNRVRYDSYANAFKGHKVVRDDSDKITDKNLILKEMINFYDKFYSSDKILVVLSQTNIYQNGEKYMELLSTIPKRKSVATKPYKIGYEIRVPDEKILQLYFPLKKANLAKDASCNYLQYYFFNTKISNGFEWMLTESDLANEVSTSCFWTSWSQKDVVFKISIKLTENGLENTGKALELIFSYLNRIKSKNIEKWVHEEVVKNMDPYATKIKWNLIEFLSEVTMSASMYGLENSLVGAPKIFDVNMIRSMLNNLNANNFNCLHGVPAKGKKLWFLPTQPNKNATYILLAIMVRLPKETFSDIKAYANLMLMIKSMNMLVNQELLAKMSNRGCYNLLINYHHTGIEVLIYSAPENVNFIVDNIFHVLAHKRITKGVLNKARKDFLMAFHYDDFLFAAYKNLFHTVRSIDDQMIEALKGVTFQSIEAMLKVISRQIQIEALVVANIDEKNFKFFNS</sequence>
<dbReference type="Pfam" id="PF05193">
    <property type="entry name" value="Peptidase_M16_C"/>
    <property type="match status" value="1"/>
</dbReference>
<dbReference type="PANTHER" id="PTHR43690">
    <property type="entry name" value="NARDILYSIN"/>
    <property type="match status" value="1"/>
</dbReference>
<dbReference type="PANTHER" id="PTHR43690:SF18">
    <property type="entry name" value="INSULIN-DEGRADING ENZYME-RELATED"/>
    <property type="match status" value="1"/>
</dbReference>
<accession>A0A915JY57</accession>
<dbReference type="SUPFAM" id="SSF63411">
    <property type="entry name" value="LuxS/MPP-like metallohydrolase"/>
    <property type="match status" value="1"/>
</dbReference>
<keyword evidence="1" id="KW-0479">Metal-binding</keyword>
<protein>
    <submittedName>
        <fullName evidence="4">Peptidase M16 C-terminal domain-containing protein</fullName>
    </submittedName>
</protein>
<dbReference type="InterPro" id="IPR011249">
    <property type="entry name" value="Metalloenz_LuxS/M16"/>
</dbReference>
<dbReference type="GO" id="GO:0046872">
    <property type="term" value="F:metal ion binding"/>
    <property type="evidence" value="ECO:0007669"/>
    <property type="project" value="UniProtKB-KW"/>
</dbReference>
<dbReference type="Proteomes" id="UP000887565">
    <property type="component" value="Unplaced"/>
</dbReference>
<dbReference type="Gene3D" id="3.30.830.10">
    <property type="entry name" value="Metalloenzyme, LuxS/M16 peptidase-like"/>
    <property type="match status" value="1"/>
</dbReference>
<dbReference type="WBParaSite" id="nRc.2.0.1.t30939-RA">
    <property type="protein sequence ID" value="nRc.2.0.1.t30939-RA"/>
    <property type="gene ID" value="nRc.2.0.1.g30939"/>
</dbReference>
<keyword evidence="3" id="KW-1185">Reference proteome</keyword>
<dbReference type="InterPro" id="IPR007863">
    <property type="entry name" value="Peptidase_M16_C"/>
</dbReference>
<evidence type="ECO:0000313" key="3">
    <source>
        <dbReference type="Proteomes" id="UP000887565"/>
    </source>
</evidence>
<dbReference type="InterPro" id="IPR050626">
    <property type="entry name" value="Peptidase_M16"/>
</dbReference>
<dbReference type="AlphaFoldDB" id="A0A915JY57"/>
<evidence type="ECO:0000259" key="2">
    <source>
        <dbReference type="Pfam" id="PF05193"/>
    </source>
</evidence>
<reference evidence="4" key="1">
    <citation type="submission" date="2022-11" db="UniProtKB">
        <authorList>
            <consortium name="WormBaseParasite"/>
        </authorList>
    </citation>
    <scope>IDENTIFICATION</scope>
</reference>
<name>A0A915JY57_ROMCU</name>
<feature type="domain" description="Peptidase M16 C-terminal" evidence="2">
    <location>
        <begin position="86"/>
        <end position="256"/>
    </location>
</feature>
<evidence type="ECO:0000313" key="4">
    <source>
        <dbReference type="WBParaSite" id="nRc.2.0.1.t30939-RA"/>
    </source>
</evidence>
<organism evidence="3 4">
    <name type="scientific">Romanomermis culicivorax</name>
    <name type="common">Nematode worm</name>
    <dbReference type="NCBI Taxonomy" id="13658"/>
    <lineage>
        <taxon>Eukaryota</taxon>
        <taxon>Metazoa</taxon>
        <taxon>Ecdysozoa</taxon>
        <taxon>Nematoda</taxon>
        <taxon>Enoplea</taxon>
        <taxon>Dorylaimia</taxon>
        <taxon>Mermithida</taxon>
        <taxon>Mermithoidea</taxon>
        <taxon>Mermithidae</taxon>
        <taxon>Romanomermis</taxon>
    </lineage>
</organism>
<evidence type="ECO:0000256" key="1">
    <source>
        <dbReference type="ARBA" id="ARBA00022723"/>
    </source>
</evidence>